<organism evidence="1 2">
    <name type="scientific">Alkalihalobacterium chitinilyticum</name>
    <dbReference type="NCBI Taxonomy" id="2980103"/>
    <lineage>
        <taxon>Bacteria</taxon>
        <taxon>Bacillati</taxon>
        <taxon>Bacillota</taxon>
        <taxon>Bacilli</taxon>
        <taxon>Bacillales</taxon>
        <taxon>Bacillaceae</taxon>
        <taxon>Alkalihalobacterium</taxon>
    </lineage>
</organism>
<dbReference type="EMBL" id="JAOTPO010000005">
    <property type="protein sequence ID" value="MDE5413452.1"/>
    <property type="molecule type" value="Genomic_DNA"/>
</dbReference>
<dbReference type="Pfam" id="PF04134">
    <property type="entry name" value="DCC1-like"/>
    <property type="match status" value="1"/>
</dbReference>
<reference evidence="1" key="1">
    <citation type="submission" date="2024-05" db="EMBL/GenBank/DDBJ databases">
        <title>Alkalihalobacillus sp. strain MEB203 novel alkaliphilic bacterium from Lonar Lake, India.</title>
        <authorList>
            <person name="Joshi A."/>
            <person name="Thite S."/>
            <person name="Mengade P."/>
        </authorList>
    </citation>
    <scope>NUCLEOTIDE SEQUENCE</scope>
    <source>
        <strain evidence="1">MEB 203</strain>
    </source>
</reference>
<evidence type="ECO:0000313" key="2">
    <source>
        <dbReference type="Proteomes" id="UP001148125"/>
    </source>
</evidence>
<gene>
    <name evidence="1" type="ORF">N7Z68_08640</name>
</gene>
<proteinExistence type="predicted"/>
<dbReference type="PANTHER" id="PTHR33639">
    <property type="entry name" value="THIOL-DISULFIDE OXIDOREDUCTASE DCC"/>
    <property type="match status" value="1"/>
</dbReference>
<dbReference type="InterPro" id="IPR007263">
    <property type="entry name" value="DCC1-like"/>
</dbReference>
<name>A0ABT5VDC1_9BACI</name>
<evidence type="ECO:0000313" key="1">
    <source>
        <dbReference type="EMBL" id="MDE5413452.1"/>
    </source>
</evidence>
<sequence>MGGIVLFDGVCNFCHHSVQFILKRDKRGYFKFASLQSDIGKRLLDQYHLPHDMSTFVLIDNDKPFIKSSAALRVCKYLDGFWRFMVIFRFIPTPIRNIVYNFIAQNRYRWFGQRESCMLPTPEQRKRFLD</sequence>
<protein>
    <submittedName>
        <fullName evidence="1">Thiol-disulfide oxidoreductase DCC family protein</fullName>
    </submittedName>
</protein>
<dbReference type="RefSeq" id="WP_275118080.1">
    <property type="nucleotide sequence ID" value="NZ_JAOTPO010000005.1"/>
</dbReference>
<accession>A0ABT5VDC1</accession>
<dbReference type="Proteomes" id="UP001148125">
    <property type="component" value="Unassembled WGS sequence"/>
</dbReference>
<dbReference type="InterPro" id="IPR052927">
    <property type="entry name" value="DCC_oxidoreductase"/>
</dbReference>
<comment type="caution">
    <text evidence="1">The sequence shown here is derived from an EMBL/GenBank/DDBJ whole genome shotgun (WGS) entry which is preliminary data.</text>
</comment>
<keyword evidence="2" id="KW-1185">Reference proteome</keyword>
<dbReference type="PANTHER" id="PTHR33639:SF2">
    <property type="entry name" value="DUF393 DOMAIN-CONTAINING PROTEIN"/>
    <property type="match status" value="1"/>
</dbReference>